<organism evidence="1 2">
    <name type="scientific">Azospirillum argentinense</name>
    <dbReference type="NCBI Taxonomy" id="2970906"/>
    <lineage>
        <taxon>Bacteria</taxon>
        <taxon>Pseudomonadati</taxon>
        <taxon>Pseudomonadota</taxon>
        <taxon>Alphaproteobacteria</taxon>
        <taxon>Rhodospirillales</taxon>
        <taxon>Azospirillaceae</taxon>
        <taxon>Azospirillum</taxon>
    </lineage>
</organism>
<protein>
    <submittedName>
        <fullName evidence="1">Uncharacterized protein</fullName>
    </submittedName>
</protein>
<evidence type="ECO:0000313" key="2">
    <source>
        <dbReference type="Proteomes" id="UP001628281"/>
    </source>
</evidence>
<evidence type="ECO:0000313" key="1">
    <source>
        <dbReference type="EMBL" id="MFL7901592.1"/>
    </source>
</evidence>
<sequence length="126" mass="13867">MADLTPEQRAEAAYDDAATYMLVRSEWVSRVASAIRAAEEAAKRDAGYWKRCALWLASVHGANAENAASVKSVGKGEKRRQREIAAKAADMLRGHWPPDTRPIPTDEWVIDRLEKAKASLHPGATP</sequence>
<reference evidence="1 2" key="1">
    <citation type="submission" date="2024-11" db="EMBL/GenBank/DDBJ databases">
        <title>Draft genome sequences of two bacteria associated to sugarcane roots in Colombia.</title>
        <authorList>
            <person name="Pardo-Diaz S."/>
            <person name="Masmela-Mendoza J."/>
            <person name="Delgadillo-Duran P."/>
            <person name="Bautista E.J."/>
            <person name="Rojas-Tapias D.F."/>
        </authorList>
    </citation>
    <scope>NUCLEOTIDE SEQUENCE [LARGE SCALE GENOMIC DNA]</scope>
    <source>
        <strain evidence="1 2">Ap18</strain>
    </source>
</reference>
<keyword evidence="2" id="KW-1185">Reference proteome</keyword>
<dbReference type="Proteomes" id="UP001628281">
    <property type="component" value="Unassembled WGS sequence"/>
</dbReference>
<name>A0ABW8VAV4_9PROT</name>
<dbReference type="RefSeq" id="WP_407824055.1">
    <property type="nucleotide sequence ID" value="NZ_JBJLSN010000011.1"/>
</dbReference>
<proteinExistence type="predicted"/>
<dbReference type="EMBL" id="JBJLSN010000011">
    <property type="protein sequence ID" value="MFL7901592.1"/>
    <property type="molecule type" value="Genomic_DNA"/>
</dbReference>
<accession>A0ABW8VAV4</accession>
<gene>
    <name evidence="1" type="ORF">ACJ41P_10695</name>
</gene>
<comment type="caution">
    <text evidence="1">The sequence shown here is derived from an EMBL/GenBank/DDBJ whole genome shotgun (WGS) entry which is preliminary data.</text>
</comment>